<gene>
    <name evidence="2" type="ORF">DZC73_29290</name>
</gene>
<keyword evidence="1" id="KW-0812">Transmembrane</keyword>
<proteinExistence type="predicted"/>
<protein>
    <submittedName>
        <fullName evidence="2">Uncharacterized protein</fullName>
    </submittedName>
</protein>
<sequence>MLYVAVLAMSLVSCGVGFLLEITEGNVRHVQNGRQPSAGAALFPCIPLVQLACLLAAWGMNQVAQNAGYVVMAYALISVAVRFRRYQRSSLELKRLMATTHASSPRAPAA</sequence>
<comment type="caution">
    <text evidence="2">The sequence shown here is derived from an EMBL/GenBank/DDBJ whole genome shotgun (WGS) entry which is preliminary data.</text>
</comment>
<feature type="transmembrane region" description="Helical" evidence="1">
    <location>
        <begin position="6"/>
        <end position="27"/>
    </location>
</feature>
<name>A0A3N7HJM3_9BURK</name>
<evidence type="ECO:0000313" key="2">
    <source>
        <dbReference type="EMBL" id="RQP21156.1"/>
    </source>
</evidence>
<dbReference type="EMBL" id="QUSW01000016">
    <property type="protein sequence ID" value="RQP21156.1"/>
    <property type="molecule type" value="Genomic_DNA"/>
</dbReference>
<reference evidence="2 3" key="2">
    <citation type="submission" date="2018-12" db="EMBL/GenBank/DDBJ databases">
        <title>Rhizobacter gummiphilus sp. nov., a rubber-degrading bacterium isolated from the soil of a botanical garden in Japan.</title>
        <authorList>
            <person name="Shunsuke S.S."/>
        </authorList>
    </citation>
    <scope>NUCLEOTIDE SEQUENCE [LARGE SCALE GENOMIC DNA]</scope>
    <source>
        <strain evidence="2 3">S-16</strain>
    </source>
</reference>
<keyword evidence="1" id="KW-1133">Transmembrane helix</keyword>
<keyword evidence="3" id="KW-1185">Reference proteome</keyword>
<reference evidence="2 3" key="1">
    <citation type="submission" date="2018-08" db="EMBL/GenBank/DDBJ databases">
        <authorList>
            <person name="Khan S.A."/>
            <person name="Jeon C.O."/>
            <person name="Chun B.H."/>
            <person name="Jeong S.E."/>
        </authorList>
    </citation>
    <scope>NUCLEOTIDE SEQUENCE [LARGE SCALE GENOMIC DNA]</scope>
    <source>
        <strain evidence="2 3">S-16</strain>
    </source>
</reference>
<dbReference type="Proteomes" id="UP000267464">
    <property type="component" value="Unassembled WGS sequence"/>
</dbReference>
<feature type="transmembrane region" description="Helical" evidence="1">
    <location>
        <begin position="66"/>
        <end position="83"/>
    </location>
</feature>
<accession>A0A3N7HJM3</accession>
<feature type="transmembrane region" description="Helical" evidence="1">
    <location>
        <begin position="39"/>
        <end position="60"/>
    </location>
</feature>
<dbReference type="AlphaFoldDB" id="A0A3N7HJM3"/>
<organism evidence="2 3">
    <name type="scientific">Piscinibacter terrae</name>
    <dbReference type="NCBI Taxonomy" id="2496871"/>
    <lineage>
        <taxon>Bacteria</taxon>
        <taxon>Pseudomonadati</taxon>
        <taxon>Pseudomonadota</taxon>
        <taxon>Betaproteobacteria</taxon>
        <taxon>Burkholderiales</taxon>
        <taxon>Sphaerotilaceae</taxon>
        <taxon>Piscinibacter</taxon>
    </lineage>
</organism>
<keyword evidence="1" id="KW-0472">Membrane</keyword>
<evidence type="ECO:0000313" key="3">
    <source>
        <dbReference type="Proteomes" id="UP000267464"/>
    </source>
</evidence>
<evidence type="ECO:0000256" key="1">
    <source>
        <dbReference type="SAM" id="Phobius"/>
    </source>
</evidence>